<feature type="compositionally biased region" description="Polar residues" evidence="1">
    <location>
        <begin position="232"/>
        <end position="243"/>
    </location>
</feature>
<proteinExistence type="predicted"/>
<feature type="compositionally biased region" description="Basic and acidic residues" evidence="1">
    <location>
        <begin position="362"/>
        <end position="371"/>
    </location>
</feature>
<evidence type="ECO:0000256" key="1">
    <source>
        <dbReference type="SAM" id="MobiDB-lite"/>
    </source>
</evidence>
<feature type="compositionally biased region" description="Polar residues" evidence="1">
    <location>
        <begin position="372"/>
        <end position="388"/>
    </location>
</feature>
<feature type="region of interest" description="Disordered" evidence="1">
    <location>
        <begin position="214"/>
        <end position="262"/>
    </location>
</feature>
<evidence type="ECO:0000256" key="2">
    <source>
        <dbReference type="SAM" id="Phobius"/>
    </source>
</evidence>
<keyword evidence="2 3" id="KW-0812">Transmembrane</keyword>
<protein>
    <submittedName>
        <fullName evidence="3">Putative transmembrane protein</fullName>
    </submittedName>
</protein>
<dbReference type="OrthoDB" id="331970at2759"/>
<reference evidence="3 4" key="1">
    <citation type="submission" date="2014-03" db="EMBL/GenBank/DDBJ databases">
        <authorList>
            <person name="Sibley D."/>
            <person name="Venepally P."/>
            <person name="Karamycheva S."/>
            <person name="Hadjithomas M."/>
            <person name="Khan A."/>
            <person name="Brunk B."/>
            <person name="Roos D."/>
            <person name="Caler E."/>
            <person name="Lorenzi H."/>
        </authorList>
    </citation>
    <scope>NUCLEOTIDE SEQUENCE [LARGE SCALE GENOMIC DNA]</scope>
    <source>
        <strain evidence="4">p89</strain>
    </source>
</reference>
<gene>
    <name evidence="3" type="ORF">TGP89_288030</name>
</gene>
<feature type="compositionally biased region" description="Low complexity" evidence="1">
    <location>
        <begin position="16"/>
        <end position="28"/>
    </location>
</feature>
<comment type="caution">
    <text evidence="3">The sequence shown here is derived from an EMBL/GenBank/DDBJ whole genome shotgun (WGS) entry which is preliminary data.</text>
</comment>
<dbReference type="Proteomes" id="UP000028828">
    <property type="component" value="Unassembled WGS sequence"/>
</dbReference>
<dbReference type="EMBL" id="AEYI02002261">
    <property type="protein sequence ID" value="KFG28959.1"/>
    <property type="molecule type" value="Genomic_DNA"/>
</dbReference>
<sequence length="404" mass="42637">MAGDSRSAGRSPGPRAAGDSGTSGSSAAPESPVNDAGSQRWSEGVASTHAGSSGAFDAATECSGVRGDAGLDSLTIWHRSNPFDSRWRVVKIVSGFLALLGAAVFLGIAAAALHSVVGDYFFTQGTVGGLMHRNLTPIVLALASSQLVRFLITLFLIFAVSAAVFTTLSELAALDCFPGNPVIEFFRRNFVGSAGASQPPSRFQAVEETELSHSLASRHGLRVDSDGENEESSNALHGATRSTGFGGEKGQGAQGGSQENSLRTSSTSCSVWWHPLQKRLRQLLASLLLILGYRGPPPSRDCALEKGSCRSLGNRRGETEKSRQSCSPSSRDVCFIKTAPGKDETGSEEDVDIPQADSPSDGVRRRADRQNRISGNGTSGSSGKLSQRSKFDNDWLVVEEDDSK</sequence>
<accession>A0A086J9Z1</accession>
<keyword evidence="2" id="KW-1133">Transmembrane helix</keyword>
<feature type="region of interest" description="Disordered" evidence="1">
    <location>
        <begin position="311"/>
        <end position="404"/>
    </location>
</feature>
<feature type="compositionally biased region" description="Gly residues" evidence="1">
    <location>
        <begin position="244"/>
        <end position="255"/>
    </location>
</feature>
<feature type="transmembrane region" description="Helical" evidence="2">
    <location>
        <begin position="137"/>
        <end position="165"/>
    </location>
</feature>
<evidence type="ECO:0000313" key="3">
    <source>
        <dbReference type="EMBL" id="KFG28959.1"/>
    </source>
</evidence>
<dbReference type="AlphaFoldDB" id="A0A086J9Z1"/>
<name>A0A086J9Z1_TOXGO</name>
<organism evidence="3 4">
    <name type="scientific">Toxoplasma gondii p89</name>
    <dbReference type="NCBI Taxonomy" id="943119"/>
    <lineage>
        <taxon>Eukaryota</taxon>
        <taxon>Sar</taxon>
        <taxon>Alveolata</taxon>
        <taxon>Apicomplexa</taxon>
        <taxon>Conoidasida</taxon>
        <taxon>Coccidia</taxon>
        <taxon>Eucoccidiorida</taxon>
        <taxon>Eimeriorina</taxon>
        <taxon>Sarcocystidae</taxon>
        <taxon>Toxoplasma</taxon>
    </lineage>
</organism>
<feature type="transmembrane region" description="Helical" evidence="2">
    <location>
        <begin position="96"/>
        <end position="117"/>
    </location>
</feature>
<evidence type="ECO:0000313" key="4">
    <source>
        <dbReference type="Proteomes" id="UP000028828"/>
    </source>
</evidence>
<feature type="region of interest" description="Disordered" evidence="1">
    <location>
        <begin position="1"/>
        <end position="53"/>
    </location>
</feature>
<dbReference type="VEuPathDB" id="ToxoDB:TGP89_288030"/>
<keyword evidence="2" id="KW-0472">Membrane</keyword>